<feature type="domain" description="Histidine kinase" evidence="8">
    <location>
        <begin position="245"/>
        <end position="459"/>
    </location>
</feature>
<accession>A0ABZ0CW78</accession>
<dbReference type="Gene3D" id="3.30.565.10">
    <property type="entry name" value="Histidine kinase-like ATPase, C-terminal domain"/>
    <property type="match status" value="1"/>
</dbReference>
<reference evidence="9 10" key="1">
    <citation type="submission" date="2023-10" db="EMBL/GenBank/DDBJ databases">
        <title>Bacteria for the degradation of biodegradable plastic PBAT(Polybutylene adipate terephthalate).</title>
        <authorList>
            <person name="Weon H.-Y."/>
            <person name="Yeon J."/>
        </authorList>
    </citation>
    <scope>NUCLEOTIDE SEQUENCE [LARGE SCALE GENOMIC DNA]</scope>
    <source>
        <strain evidence="9 10">SBD 7-3</strain>
    </source>
</reference>
<evidence type="ECO:0000256" key="2">
    <source>
        <dbReference type="ARBA" id="ARBA00012438"/>
    </source>
</evidence>
<dbReference type="Pfam" id="PF02518">
    <property type="entry name" value="HATPase_c"/>
    <property type="match status" value="1"/>
</dbReference>
<dbReference type="EC" id="2.7.13.3" evidence="2"/>
<dbReference type="RefSeq" id="WP_316701615.1">
    <property type="nucleotide sequence ID" value="NZ_CP136336.1"/>
</dbReference>
<sequence length="459" mass="50144">MQMTEVYALAGALTTGMLSVLHFLVWRRQREPWSAYFALSYLLIGVVYAFDQQLQPVGDRSNLVARTIAVPAVLLFTLGLVQYVGVPQRAARRIAAVASAVALALLVMGHTGQVGRLGMFTGFAGFLTFHGLLALWAMRREPGRGHSLVFLAMMLYPAVLVAAWQGLIDVPLLRYAVIVPMVVSGTTVLTTGLLRAQQQAADELARRQQAEAALQSLNDTLEQRVAQRTAELREMVAGLESFNRSVSHDLRGPLGGIAGVSRLASEALARHDLPTVERMLAVIATQADSSGQLVNDLLALARVNDADLALQPIDLQAFVRDTLEQMRQAQPEAADLPVRVGELPTVEADPGLLRQVYVNLLGNALKFSREGAAPQVEVGAFERDGEQVCFVRDNGVGFDADEAERLFQPFQRLHGQRFPGHGVGLSIVKRIVERHGGRLWAQAKRHQGATFYFSLPSHH</sequence>
<organism evidence="9 10">
    <name type="scientific">Piscinibacter gummiphilus</name>
    <dbReference type="NCBI Taxonomy" id="946333"/>
    <lineage>
        <taxon>Bacteria</taxon>
        <taxon>Pseudomonadati</taxon>
        <taxon>Pseudomonadota</taxon>
        <taxon>Betaproteobacteria</taxon>
        <taxon>Burkholderiales</taxon>
        <taxon>Sphaerotilaceae</taxon>
        <taxon>Piscinibacter</taxon>
    </lineage>
</organism>
<dbReference type="PANTHER" id="PTHR42878">
    <property type="entry name" value="TWO-COMPONENT HISTIDINE KINASE"/>
    <property type="match status" value="1"/>
</dbReference>
<keyword evidence="7" id="KW-0812">Transmembrane</keyword>
<dbReference type="InterPro" id="IPR036890">
    <property type="entry name" value="HATPase_C_sf"/>
</dbReference>
<feature type="transmembrane region" description="Helical" evidence="7">
    <location>
        <begin position="63"/>
        <end position="81"/>
    </location>
</feature>
<dbReference type="InterPro" id="IPR004358">
    <property type="entry name" value="Sig_transdc_His_kin-like_C"/>
</dbReference>
<dbReference type="SMART" id="SM00388">
    <property type="entry name" value="HisKA"/>
    <property type="match status" value="1"/>
</dbReference>
<keyword evidence="7" id="KW-1133">Transmembrane helix</keyword>
<dbReference type="PANTHER" id="PTHR42878:SF15">
    <property type="entry name" value="BACTERIOPHYTOCHROME"/>
    <property type="match status" value="1"/>
</dbReference>
<keyword evidence="10" id="KW-1185">Reference proteome</keyword>
<dbReference type="CDD" id="cd00082">
    <property type="entry name" value="HisKA"/>
    <property type="match status" value="1"/>
</dbReference>
<feature type="transmembrane region" description="Helical" evidence="7">
    <location>
        <begin position="6"/>
        <end position="26"/>
    </location>
</feature>
<evidence type="ECO:0000256" key="3">
    <source>
        <dbReference type="ARBA" id="ARBA00022553"/>
    </source>
</evidence>
<feature type="transmembrane region" description="Helical" evidence="7">
    <location>
        <begin position="173"/>
        <end position="194"/>
    </location>
</feature>
<evidence type="ECO:0000259" key="8">
    <source>
        <dbReference type="PROSITE" id="PS50109"/>
    </source>
</evidence>
<dbReference type="SUPFAM" id="SSF55874">
    <property type="entry name" value="ATPase domain of HSP90 chaperone/DNA topoisomerase II/histidine kinase"/>
    <property type="match status" value="1"/>
</dbReference>
<dbReference type="InterPro" id="IPR003594">
    <property type="entry name" value="HATPase_dom"/>
</dbReference>
<comment type="catalytic activity">
    <reaction evidence="1">
        <text>ATP + protein L-histidine = ADP + protein N-phospho-L-histidine.</text>
        <dbReference type="EC" id="2.7.13.3"/>
    </reaction>
</comment>
<feature type="transmembrane region" description="Helical" evidence="7">
    <location>
        <begin position="117"/>
        <end position="136"/>
    </location>
</feature>
<dbReference type="InterPro" id="IPR005467">
    <property type="entry name" value="His_kinase_dom"/>
</dbReference>
<feature type="transmembrane region" description="Helical" evidence="7">
    <location>
        <begin position="148"/>
        <end position="167"/>
    </location>
</feature>
<dbReference type="Proteomes" id="UP001303946">
    <property type="component" value="Chromosome"/>
</dbReference>
<keyword evidence="7" id="KW-0472">Membrane</keyword>
<feature type="transmembrane region" description="Helical" evidence="7">
    <location>
        <begin position="33"/>
        <end position="51"/>
    </location>
</feature>
<feature type="coiled-coil region" evidence="6">
    <location>
        <begin position="193"/>
        <end position="227"/>
    </location>
</feature>
<dbReference type="InterPro" id="IPR050351">
    <property type="entry name" value="BphY/WalK/GraS-like"/>
</dbReference>
<evidence type="ECO:0000256" key="6">
    <source>
        <dbReference type="SAM" id="Coils"/>
    </source>
</evidence>
<keyword evidence="4" id="KW-0808">Transferase</keyword>
<proteinExistence type="predicted"/>
<protein>
    <recommendedName>
        <fullName evidence="2">histidine kinase</fullName>
        <ecNumber evidence="2">2.7.13.3</ecNumber>
    </recommendedName>
</protein>
<evidence type="ECO:0000313" key="10">
    <source>
        <dbReference type="Proteomes" id="UP001303946"/>
    </source>
</evidence>
<keyword evidence="3" id="KW-0597">Phosphoprotein</keyword>
<evidence type="ECO:0000256" key="1">
    <source>
        <dbReference type="ARBA" id="ARBA00000085"/>
    </source>
</evidence>
<name>A0ABZ0CW78_9BURK</name>
<dbReference type="InterPro" id="IPR036097">
    <property type="entry name" value="HisK_dim/P_sf"/>
</dbReference>
<dbReference type="GO" id="GO:0016301">
    <property type="term" value="F:kinase activity"/>
    <property type="evidence" value="ECO:0007669"/>
    <property type="project" value="UniProtKB-KW"/>
</dbReference>
<evidence type="ECO:0000256" key="5">
    <source>
        <dbReference type="ARBA" id="ARBA00022777"/>
    </source>
</evidence>
<keyword evidence="5 9" id="KW-0418">Kinase</keyword>
<dbReference type="EMBL" id="CP136336">
    <property type="protein sequence ID" value="WOB08766.1"/>
    <property type="molecule type" value="Genomic_DNA"/>
</dbReference>
<dbReference type="SMART" id="SM00387">
    <property type="entry name" value="HATPase_c"/>
    <property type="match status" value="1"/>
</dbReference>
<feature type="transmembrane region" description="Helical" evidence="7">
    <location>
        <begin position="93"/>
        <end position="111"/>
    </location>
</feature>
<keyword evidence="6" id="KW-0175">Coiled coil</keyword>
<dbReference type="Pfam" id="PF00512">
    <property type="entry name" value="HisKA"/>
    <property type="match status" value="1"/>
</dbReference>
<dbReference type="SUPFAM" id="SSF47384">
    <property type="entry name" value="Homodimeric domain of signal transducing histidine kinase"/>
    <property type="match status" value="1"/>
</dbReference>
<dbReference type="Gene3D" id="1.10.287.130">
    <property type="match status" value="1"/>
</dbReference>
<dbReference type="PROSITE" id="PS50109">
    <property type="entry name" value="HIS_KIN"/>
    <property type="match status" value="1"/>
</dbReference>
<evidence type="ECO:0000256" key="4">
    <source>
        <dbReference type="ARBA" id="ARBA00022679"/>
    </source>
</evidence>
<gene>
    <name evidence="9" type="ORF">RXV79_01610</name>
</gene>
<evidence type="ECO:0000313" key="9">
    <source>
        <dbReference type="EMBL" id="WOB08766.1"/>
    </source>
</evidence>
<evidence type="ECO:0000256" key="7">
    <source>
        <dbReference type="SAM" id="Phobius"/>
    </source>
</evidence>
<dbReference type="InterPro" id="IPR003661">
    <property type="entry name" value="HisK_dim/P_dom"/>
</dbReference>
<dbReference type="PRINTS" id="PR00344">
    <property type="entry name" value="BCTRLSENSOR"/>
</dbReference>